<dbReference type="Gene3D" id="3.30.200.20">
    <property type="entry name" value="Phosphorylase Kinase, domain 1"/>
    <property type="match status" value="1"/>
</dbReference>
<protein>
    <submittedName>
        <fullName evidence="2">Inactive receptor kinase</fullName>
    </submittedName>
</protein>
<evidence type="ECO:0000313" key="2">
    <source>
        <dbReference type="EMBL" id="KAL2558689.1"/>
    </source>
</evidence>
<accession>A0ABD1X9P8</accession>
<evidence type="ECO:0000259" key="1">
    <source>
        <dbReference type="PROSITE" id="PS50011"/>
    </source>
</evidence>
<keyword evidence="2" id="KW-0808">Transferase</keyword>
<dbReference type="Gene3D" id="1.10.510.10">
    <property type="entry name" value="Transferase(Phosphotransferase) domain 1"/>
    <property type="match status" value="1"/>
</dbReference>
<dbReference type="InterPro" id="IPR000719">
    <property type="entry name" value="Prot_kinase_dom"/>
</dbReference>
<dbReference type="Proteomes" id="UP001604277">
    <property type="component" value="Unassembled WGS sequence"/>
</dbReference>
<dbReference type="PANTHER" id="PTHR48010">
    <property type="entry name" value="OS05G0588300 PROTEIN"/>
    <property type="match status" value="1"/>
</dbReference>
<comment type="caution">
    <text evidence="2">The sequence shown here is derived from an EMBL/GenBank/DDBJ whole genome shotgun (WGS) entry which is preliminary data.</text>
</comment>
<keyword evidence="3" id="KW-1185">Reference proteome</keyword>
<dbReference type="InterPro" id="IPR001245">
    <property type="entry name" value="Ser-Thr/Tyr_kinase_cat_dom"/>
</dbReference>
<dbReference type="InterPro" id="IPR011009">
    <property type="entry name" value="Kinase-like_dom_sf"/>
</dbReference>
<dbReference type="GO" id="GO:0016301">
    <property type="term" value="F:kinase activity"/>
    <property type="evidence" value="ECO:0007669"/>
    <property type="project" value="UniProtKB-KW"/>
</dbReference>
<dbReference type="PROSITE" id="PS50011">
    <property type="entry name" value="PROTEIN_KINASE_DOM"/>
    <property type="match status" value="1"/>
</dbReference>
<name>A0ABD1X9P8_9LAMI</name>
<gene>
    <name evidence="2" type="ORF">Fot_03428</name>
</gene>
<dbReference type="PANTHER" id="PTHR48010:SF1">
    <property type="entry name" value="PROTEIN KINASE DOMAIN-CONTAINING PROTEIN"/>
    <property type="match status" value="1"/>
</dbReference>
<feature type="domain" description="Protein kinase" evidence="1">
    <location>
        <begin position="34"/>
        <end position="196"/>
    </location>
</feature>
<dbReference type="EMBL" id="JBFOLJ010000001">
    <property type="protein sequence ID" value="KAL2558689.1"/>
    <property type="molecule type" value="Genomic_DNA"/>
</dbReference>
<dbReference type="AlphaFoldDB" id="A0ABD1X9P8"/>
<sequence>MMNRGNRRIRETNQQKLVFIEGRNPGFDLKDLLRSSSEGLGMGAFGTSYKAAMDNGITVVMKRLMRVSVSNEEFRQHMEVIGRMRHGNVDALISFYCSRDENLTLYDYHDRGSASDMLYGKRSKNQVSLDWETRLRIAVGVARGIAHIHMQAGQKLVHGNVKASNIFINAQGDGCVSDIGFATLTSQFTLPVSAGY</sequence>
<dbReference type="InterPro" id="IPR050994">
    <property type="entry name" value="At_inactive_RLKs"/>
</dbReference>
<dbReference type="SUPFAM" id="SSF56112">
    <property type="entry name" value="Protein kinase-like (PK-like)"/>
    <property type="match status" value="1"/>
</dbReference>
<keyword evidence="2" id="KW-0675">Receptor</keyword>
<dbReference type="Pfam" id="PF07714">
    <property type="entry name" value="PK_Tyr_Ser-Thr"/>
    <property type="match status" value="1"/>
</dbReference>
<organism evidence="2 3">
    <name type="scientific">Forsythia ovata</name>
    <dbReference type="NCBI Taxonomy" id="205694"/>
    <lineage>
        <taxon>Eukaryota</taxon>
        <taxon>Viridiplantae</taxon>
        <taxon>Streptophyta</taxon>
        <taxon>Embryophyta</taxon>
        <taxon>Tracheophyta</taxon>
        <taxon>Spermatophyta</taxon>
        <taxon>Magnoliopsida</taxon>
        <taxon>eudicotyledons</taxon>
        <taxon>Gunneridae</taxon>
        <taxon>Pentapetalae</taxon>
        <taxon>asterids</taxon>
        <taxon>lamiids</taxon>
        <taxon>Lamiales</taxon>
        <taxon>Oleaceae</taxon>
        <taxon>Forsythieae</taxon>
        <taxon>Forsythia</taxon>
    </lineage>
</organism>
<keyword evidence="2" id="KW-0418">Kinase</keyword>
<evidence type="ECO:0000313" key="3">
    <source>
        <dbReference type="Proteomes" id="UP001604277"/>
    </source>
</evidence>
<proteinExistence type="predicted"/>
<reference evidence="3" key="1">
    <citation type="submission" date="2024-07" db="EMBL/GenBank/DDBJ databases">
        <title>Two chromosome-level genome assemblies of Korean endemic species Abeliophyllum distichum and Forsythia ovata (Oleaceae).</title>
        <authorList>
            <person name="Jang H."/>
        </authorList>
    </citation>
    <scope>NUCLEOTIDE SEQUENCE [LARGE SCALE GENOMIC DNA]</scope>
</reference>